<comment type="caution">
    <text evidence="1">The sequence shown here is derived from an EMBL/GenBank/DDBJ whole genome shotgun (WGS) entry which is preliminary data.</text>
</comment>
<evidence type="ECO:0000313" key="1">
    <source>
        <dbReference type="EMBL" id="MED6113103.1"/>
    </source>
</evidence>
<name>A0ABU6QMM3_9FABA</name>
<dbReference type="EMBL" id="JASCZI010000715">
    <property type="protein sequence ID" value="MED6113103.1"/>
    <property type="molecule type" value="Genomic_DNA"/>
</dbReference>
<gene>
    <name evidence="1" type="ORF">PIB30_067811</name>
</gene>
<organism evidence="1 2">
    <name type="scientific">Stylosanthes scabra</name>
    <dbReference type="NCBI Taxonomy" id="79078"/>
    <lineage>
        <taxon>Eukaryota</taxon>
        <taxon>Viridiplantae</taxon>
        <taxon>Streptophyta</taxon>
        <taxon>Embryophyta</taxon>
        <taxon>Tracheophyta</taxon>
        <taxon>Spermatophyta</taxon>
        <taxon>Magnoliopsida</taxon>
        <taxon>eudicotyledons</taxon>
        <taxon>Gunneridae</taxon>
        <taxon>Pentapetalae</taxon>
        <taxon>rosids</taxon>
        <taxon>fabids</taxon>
        <taxon>Fabales</taxon>
        <taxon>Fabaceae</taxon>
        <taxon>Papilionoideae</taxon>
        <taxon>50 kb inversion clade</taxon>
        <taxon>dalbergioids sensu lato</taxon>
        <taxon>Dalbergieae</taxon>
        <taxon>Pterocarpus clade</taxon>
        <taxon>Stylosanthes</taxon>
    </lineage>
</organism>
<evidence type="ECO:0000313" key="2">
    <source>
        <dbReference type="Proteomes" id="UP001341840"/>
    </source>
</evidence>
<protein>
    <submittedName>
        <fullName evidence="1">Uncharacterized protein</fullName>
    </submittedName>
</protein>
<keyword evidence="2" id="KW-1185">Reference proteome</keyword>
<accession>A0ABU6QMM3</accession>
<dbReference type="Proteomes" id="UP001341840">
    <property type="component" value="Unassembled WGS sequence"/>
</dbReference>
<sequence length="138" mass="15793">MATTTSYWIMLISEEDPQTSPEMMDFIMELEPHTWPDDDKCVRVHQLRVEGNAPSTYMCNCEVDLSPEGSRHSIVRLVREQNITEQIHDITPRILHASSGISCSLVRNHFNFILYFVVPTCPLEIAPSSSEHHCHISL</sequence>
<reference evidence="1 2" key="1">
    <citation type="journal article" date="2023" name="Plants (Basel)">
        <title>Bridging the Gap: Combining Genomics and Transcriptomics Approaches to Understand Stylosanthes scabra, an Orphan Legume from the Brazilian Caatinga.</title>
        <authorList>
            <person name="Ferreira-Neto J.R.C."/>
            <person name="da Silva M.D."/>
            <person name="Binneck E."/>
            <person name="de Melo N.F."/>
            <person name="da Silva R.H."/>
            <person name="de Melo A.L.T.M."/>
            <person name="Pandolfi V."/>
            <person name="Bustamante F.O."/>
            <person name="Brasileiro-Vidal A.C."/>
            <person name="Benko-Iseppon A.M."/>
        </authorList>
    </citation>
    <scope>NUCLEOTIDE SEQUENCE [LARGE SCALE GENOMIC DNA]</scope>
    <source>
        <tissue evidence="1">Leaves</tissue>
    </source>
</reference>
<proteinExistence type="predicted"/>